<dbReference type="BioCyc" id="PPUT160488:G1G01-4728-MONOMER"/>
<dbReference type="RefSeq" id="WP_010955150.1">
    <property type="nucleotide sequence ID" value="NC_002947.4"/>
</dbReference>
<evidence type="ECO:0000313" key="1">
    <source>
        <dbReference type="EMBL" id="AAN70022.1"/>
    </source>
</evidence>
<dbReference type="eggNOG" id="ENOG50305A1">
    <property type="taxonomic scope" value="Bacteria"/>
</dbReference>
<dbReference type="PaxDb" id="160488-PP_4447"/>
<keyword evidence="2" id="KW-1185">Reference proteome</keyword>
<name>Q88EL5_PSEPK</name>
<evidence type="ECO:0008006" key="3">
    <source>
        <dbReference type="Google" id="ProtNLM"/>
    </source>
</evidence>
<accession>Q88EL5</accession>
<dbReference type="PATRIC" id="fig|160488.4.peg.4727"/>
<organism evidence="1 2">
    <name type="scientific">Pseudomonas putida (strain ATCC 47054 / DSM 6125 / CFBP 8728 / NCIMB 11950 / KT2440)</name>
    <dbReference type="NCBI Taxonomy" id="160488"/>
    <lineage>
        <taxon>Bacteria</taxon>
        <taxon>Pseudomonadati</taxon>
        <taxon>Pseudomonadota</taxon>
        <taxon>Gammaproteobacteria</taxon>
        <taxon>Pseudomonadales</taxon>
        <taxon>Pseudomonadaceae</taxon>
        <taxon>Pseudomonas</taxon>
    </lineage>
</organism>
<dbReference type="HOGENOM" id="CLU_668465_0_0_6"/>
<dbReference type="AlphaFoldDB" id="Q88EL5"/>
<dbReference type="Proteomes" id="UP000000556">
    <property type="component" value="Chromosome"/>
</dbReference>
<dbReference type="OrthoDB" id="8403777at2"/>
<dbReference type="KEGG" id="ppu:PP_4447"/>
<reference evidence="1 2" key="2">
    <citation type="journal article" date="2016" name="Environ. Microbiol.">
        <title>The revisited genome of Pseudomonas putida KT2440 enlightens its value as a robust metabolic chassis.</title>
        <authorList>
            <person name="Belda E."/>
            <person name="van Heck R.G."/>
            <person name="Lopez-Sanchez M.J."/>
            <person name="Cruveiller S."/>
            <person name="Barbe V."/>
            <person name="Fraser C."/>
            <person name="Klenk H.P."/>
            <person name="Petersen J."/>
            <person name="Morgat A."/>
            <person name="Nikel P.I."/>
            <person name="Vallenet D."/>
            <person name="Rouy Z."/>
            <person name="Sekowska A."/>
            <person name="Martins Dos Santos V.A."/>
            <person name="de Lorenzo V."/>
            <person name="Danchin A."/>
            <person name="Medigue C."/>
        </authorList>
    </citation>
    <scope>NUCLEOTIDE SEQUENCE [LARGE SCALE GENOMIC DNA]</scope>
    <source>
        <strain evidence="2">ATCC 47054 / DSM 6125 / CFBP 8728 / NCIMB 11950 / KT2440</strain>
    </source>
</reference>
<sequence>MVNRAANATIKGYFYQFDFAILQLLQAIDEHAAITIEGVEDVDIEDVSSERYIQCKYYAATEYNHSVIKPAITAMIVHFKKVGLTKTPLPKYKLYGHYNSGQEKLPEKSLITVDFIKSHFLTTQKKDGPTELIHAKHKISDAEILQFAGQLEIDVYAQSYESQFESISSLLTKTIRGATKEDVENLFYPASINNIRALAIQQDLAARKTTKNRFLREINNKSLLFTNWLKQYQGAKRYAALVREKYFKQSGATSIENKARFFIVNLSPNSLDTGNTLDLAQRFSRRFSNRTSTRISDNHRFCPYLHLGNLDETIYRDLKLNLRESSILFVDGHDFKGSGFYVDSILKGPTEHTETRLKLIDELSDLNSTLKATHRRPVEIFEFFQESPTAGLEIPSAAIYSAIKVDSLDDIKEMIK</sequence>
<evidence type="ECO:0000313" key="2">
    <source>
        <dbReference type="Proteomes" id="UP000000556"/>
    </source>
</evidence>
<dbReference type="NCBIfam" id="NF042945">
    <property type="entry name" value="DUF4297_antiphage"/>
    <property type="match status" value="1"/>
</dbReference>
<dbReference type="EMBL" id="AE015451">
    <property type="protein sequence ID" value="AAN70022.1"/>
    <property type="molecule type" value="Genomic_DNA"/>
</dbReference>
<proteinExistence type="predicted"/>
<protein>
    <recommendedName>
        <fullName evidence="3">DUF4297 domain-containing protein</fullName>
    </recommendedName>
</protein>
<gene>
    <name evidence="1" type="ordered locus">PP_4447</name>
</gene>
<reference evidence="1 2" key="1">
    <citation type="journal article" date="2002" name="Environ. Microbiol.">
        <title>Complete genome sequence and comparative analysis of the metabolically versatile Pseudomonas putida KT2440.</title>
        <authorList>
            <person name="Nelson K.E."/>
            <person name="Weinel C."/>
            <person name="Paulsen I.T."/>
            <person name="Dodson R.J."/>
            <person name="Hilbert H."/>
            <person name="Martins dos Santos V.A."/>
            <person name="Fouts D.E."/>
            <person name="Gill S.R."/>
            <person name="Pop M."/>
            <person name="Holmes M."/>
            <person name="Brinkac L."/>
            <person name="Beanan M."/>
            <person name="DeBoy R.T."/>
            <person name="Daugherty S."/>
            <person name="Kolonay J."/>
            <person name="Madupu R."/>
            <person name="Nelson W."/>
            <person name="White O."/>
            <person name="Peterson J."/>
            <person name="Khouri H."/>
            <person name="Hance I."/>
            <person name="Chris Lee P."/>
            <person name="Holtzapple E."/>
            <person name="Scanlan D."/>
            <person name="Tran K."/>
            <person name="Moazzez A."/>
            <person name="Utterback T."/>
            <person name="Rizzo M."/>
            <person name="Lee K."/>
            <person name="Kosack D."/>
            <person name="Moestl D."/>
            <person name="Wedler H."/>
            <person name="Lauber J."/>
            <person name="Stjepandic D."/>
            <person name="Hoheisel J."/>
            <person name="Straetz M."/>
            <person name="Heim S."/>
            <person name="Kiewitz C."/>
            <person name="Eisen J.A."/>
            <person name="Timmis K.N."/>
            <person name="Dusterhoft A."/>
            <person name="Tummler B."/>
            <person name="Fraser C.M."/>
        </authorList>
    </citation>
    <scope>NUCLEOTIDE SEQUENCE [LARGE SCALE GENOMIC DNA]</scope>
    <source>
        <strain evidence="2">ATCC 47054 / DSM 6125 / CFBP 8728 / NCIMB 11950 / KT2440</strain>
    </source>
</reference>